<protein>
    <submittedName>
        <fullName evidence="1">Uncharacterized protein</fullName>
    </submittedName>
</protein>
<name>A0A0A9C1P5_ARUDO</name>
<reference evidence="1" key="2">
    <citation type="journal article" date="2015" name="Data Brief">
        <title>Shoot transcriptome of the giant reed, Arundo donax.</title>
        <authorList>
            <person name="Barrero R.A."/>
            <person name="Guerrero F.D."/>
            <person name="Moolhuijzen P."/>
            <person name="Goolsby J.A."/>
            <person name="Tidwell J."/>
            <person name="Bellgard S.E."/>
            <person name="Bellgard M.I."/>
        </authorList>
    </citation>
    <scope>NUCLEOTIDE SEQUENCE</scope>
    <source>
        <tissue evidence="1">Shoot tissue taken approximately 20 cm above the soil surface</tissue>
    </source>
</reference>
<dbReference type="AlphaFoldDB" id="A0A0A9C1P5"/>
<reference evidence="1" key="1">
    <citation type="submission" date="2014-09" db="EMBL/GenBank/DDBJ databases">
        <authorList>
            <person name="Magalhaes I.L.F."/>
            <person name="Oliveira U."/>
            <person name="Santos F.R."/>
            <person name="Vidigal T.H.D.A."/>
            <person name="Brescovit A.D."/>
            <person name="Santos A.J."/>
        </authorList>
    </citation>
    <scope>NUCLEOTIDE SEQUENCE</scope>
    <source>
        <tissue evidence="1">Shoot tissue taken approximately 20 cm above the soil surface</tissue>
    </source>
</reference>
<organism evidence="1">
    <name type="scientific">Arundo donax</name>
    <name type="common">Giant reed</name>
    <name type="synonym">Donax arundinaceus</name>
    <dbReference type="NCBI Taxonomy" id="35708"/>
    <lineage>
        <taxon>Eukaryota</taxon>
        <taxon>Viridiplantae</taxon>
        <taxon>Streptophyta</taxon>
        <taxon>Embryophyta</taxon>
        <taxon>Tracheophyta</taxon>
        <taxon>Spermatophyta</taxon>
        <taxon>Magnoliopsida</taxon>
        <taxon>Liliopsida</taxon>
        <taxon>Poales</taxon>
        <taxon>Poaceae</taxon>
        <taxon>PACMAD clade</taxon>
        <taxon>Arundinoideae</taxon>
        <taxon>Arundineae</taxon>
        <taxon>Arundo</taxon>
    </lineage>
</organism>
<sequence length="16" mass="1884">MLIALAAPKKKRRKME</sequence>
<evidence type="ECO:0000313" key="1">
    <source>
        <dbReference type="EMBL" id="JAD68383.1"/>
    </source>
</evidence>
<accession>A0A0A9C1P5</accession>
<proteinExistence type="predicted"/>
<dbReference type="EMBL" id="GBRH01229512">
    <property type="protein sequence ID" value="JAD68383.1"/>
    <property type="molecule type" value="Transcribed_RNA"/>
</dbReference>